<evidence type="ECO:0000313" key="9">
    <source>
        <dbReference type="Proteomes" id="UP000306441"/>
    </source>
</evidence>
<dbReference type="Pfam" id="PF00460">
    <property type="entry name" value="Flg_bb_rod"/>
    <property type="match status" value="1"/>
</dbReference>
<dbReference type="InterPro" id="IPR020013">
    <property type="entry name" value="Flagellar_FlgE/F/G"/>
</dbReference>
<comment type="subunit">
    <text evidence="4">The basal body constitutes a major portion of the flagellar organelle and consists of five rings (E,L,P,S, and M) mounted on a central rod. The rod consists of about 26 subunits of FlgG in the distal portion, and FlgB, FlgC and FlgF are thought to build up the proximal portion of the rod with about 6 subunits each.</text>
</comment>
<dbReference type="Proteomes" id="UP000306441">
    <property type="component" value="Unassembled WGS sequence"/>
</dbReference>
<organism evidence="8 9">
    <name type="scientific">Ollibium composti</name>
    <dbReference type="NCBI Taxonomy" id="2675109"/>
    <lineage>
        <taxon>Bacteria</taxon>
        <taxon>Pseudomonadati</taxon>
        <taxon>Pseudomonadota</taxon>
        <taxon>Alphaproteobacteria</taxon>
        <taxon>Hyphomicrobiales</taxon>
        <taxon>Phyllobacteriaceae</taxon>
        <taxon>Ollibium</taxon>
    </lineage>
</organism>
<keyword evidence="8" id="KW-0966">Cell projection</keyword>
<keyword evidence="3 4" id="KW-0975">Bacterial flagellum</keyword>
<evidence type="ECO:0000259" key="6">
    <source>
        <dbReference type="Pfam" id="PF06429"/>
    </source>
</evidence>
<feature type="domain" description="Flagellar basal body rod protein N-terminal" evidence="5">
    <location>
        <begin position="5"/>
        <end position="35"/>
    </location>
</feature>
<keyword evidence="9" id="KW-1185">Reference proteome</keyword>
<comment type="similarity">
    <text evidence="2 4">Belongs to the flagella basal body rod proteins family.</text>
</comment>
<keyword evidence="8" id="KW-0282">Flagellum</keyword>
<dbReference type="SUPFAM" id="SSF117143">
    <property type="entry name" value="Flagellar hook protein flgE"/>
    <property type="match status" value="1"/>
</dbReference>
<feature type="domain" description="Flagellar hook protein FlgE/F/G-like D1" evidence="7">
    <location>
        <begin position="80"/>
        <end position="143"/>
    </location>
</feature>
<evidence type="ECO:0000259" key="7">
    <source>
        <dbReference type="Pfam" id="PF22692"/>
    </source>
</evidence>
<dbReference type="InterPro" id="IPR012836">
    <property type="entry name" value="FlgF"/>
</dbReference>
<feature type="domain" description="Flagellar basal-body/hook protein C-terminal" evidence="6">
    <location>
        <begin position="191"/>
        <end position="235"/>
    </location>
</feature>
<reference evidence="8 9" key="1">
    <citation type="submission" date="2019-04" db="EMBL/GenBank/DDBJ databases">
        <title>Mesorhizobium composti sp. nov., isolated from compost.</title>
        <authorList>
            <person name="Lin S.-Y."/>
            <person name="Hameed A."/>
            <person name="Hsieh Y.-T."/>
            <person name="Young C.-C."/>
        </authorList>
    </citation>
    <scope>NUCLEOTIDE SEQUENCE [LARGE SCALE GENOMIC DNA]</scope>
    <source>
        <strain evidence="8 9">CC-YTH430</strain>
    </source>
</reference>
<evidence type="ECO:0000256" key="4">
    <source>
        <dbReference type="RuleBase" id="RU362116"/>
    </source>
</evidence>
<dbReference type="PANTHER" id="PTHR30435">
    <property type="entry name" value="FLAGELLAR PROTEIN"/>
    <property type="match status" value="1"/>
</dbReference>
<evidence type="ECO:0000256" key="1">
    <source>
        <dbReference type="ARBA" id="ARBA00004117"/>
    </source>
</evidence>
<dbReference type="NCBIfam" id="TIGR03506">
    <property type="entry name" value="FlgEFG_subfam"/>
    <property type="match status" value="1"/>
</dbReference>
<dbReference type="NCBIfam" id="NF009282">
    <property type="entry name" value="PRK12642.1"/>
    <property type="match status" value="1"/>
</dbReference>
<name>A0ABY2Q875_9HYPH</name>
<dbReference type="NCBIfam" id="TIGR02490">
    <property type="entry name" value="flgF"/>
    <property type="match status" value="1"/>
</dbReference>
<accession>A0ABY2Q875</accession>
<dbReference type="InterPro" id="IPR053967">
    <property type="entry name" value="LlgE_F_G-like_D1"/>
</dbReference>
<dbReference type="Pfam" id="PF22692">
    <property type="entry name" value="LlgE_F_G_D1"/>
    <property type="match status" value="1"/>
</dbReference>
<evidence type="ECO:0000256" key="2">
    <source>
        <dbReference type="ARBA" id="ARBA00009677"/>
    </source>
</evidence>
<dbReference type="PANTHER" id="PTHR30435:SF19">
    <property type="entry name" value="FLAGELLAR BASAL-BODY ROD PROTEIN FLGG"/>
    <property type="match status" value="1"/>
</dbReference>
<evidence type="ECO:0000259" key="5">
    <source>
        <dbReference type="Pfam" id="PF00460"/>
    </source>
</evidence>
<dbReference type="InterPro" id="IPR010930">
    <property type="entry name" value="Flg_bb/hook_C_dom"/>
</dbReference>
<gene>
    <name evidence="8" type="primary">flgF</name>
    <name evidence="8" type="ORF">E6C48_08950</name>
</gene>
<comment type="caution">
    <text evidence="8">The sequence shown here is derived from an EMBL/GenBank/DDBJ whole genome shotgun (WGS) entry which is preliminary data.</text>
</comment>
<evidence type="ECO:0000256" key="3">
    <source>
        <dbReference type="ARBA" id="ARBA00023143"/>
    </source>
</evidence>
<keyword evidence="8" id="KW-0969">Cilium</keyword>
<dbReference type="InterPro" id="IPR001444">
    <property type="entry name" value="Flag_bb_rod_N"/>
</dbReference>
<evidence type="ECO:0000313" key="8">
    <source>
        <dbReference type="EMBL" id="THF57863.1"/>
    </source>
</evidence>
<dbReference type="RefSeq" id="WP_136356254.1">
    <property type="nucleotide sequence ID" value="NZ_SSNY01000004.1"/>
</dbReference>
<dbReference type="Pfam" id="PF06429">
    <property type="entry name" value="Flg_bbr_C"/>
    <property type="match status" value="1"/>
</dbReference>
<dbReference type="InterPro" id="IPR037925">
    <property type="entry name" value="FlgE/F/G-like"/>
</dbReference>
<comment type="subcellular location">
    <subcellularLocation>
        <location evidence="1 4">Bacterial flagellum basal body</location>
    </subcellularLocation>
</comment>
<sequence length="240" mass="25148">MQDSLYVSLSSQIALQKRLDTIADNVANASTVGFRATGVKFEDVVTGAGQKAVAFTSPGNTYLSGVNGALSETGNPFDFAIQGDAWFALQTPAGTVMTRDGRFSMGQNGELLSIEGYPVLDAGGAPLQLDPRGGPPTVGKDGSLRQGEQLAGAIGLFNFQPGENFVRFGNSGVVPPGEPEPIVDRIDVGVAQGFVEQSNVNPVLEMTRLIQVQRAFENVAALVRQTGSTTEDAIQTLGSK</sequence>
<protein>
    <recommendedName>
        <fullName evidence="4">Flagellar basal-body rod protein FlgF</fullName>
    </recommendedName>
</protein>
<proteinExistence type="inferred from homology"/>
<dbReference type="EMBL" id="SSNY01000004">
    <property type="protein sequence ID" value="THF57863.1"/>
    <property type="molecule type" value="Genomic_DNA"/>
</dbReference>